<keyword evidence="2" id="KW-1185">Reference proteome</keyword>
<name>A0A914YXK3_9BILA</name>
<evidence type="ECO:0000256" key="1">
    <source>
        <dbReference type="SAM" id="SignalP"/>
    </source>
</evidence>
<accession>A0A914YXK3</accession>
<feature type="signal peptide" evidence="1">
    <location>
        <begin position="1"/>
        <end position="23"/>
    </location>
</feature>
<dbReference type="AlphaFoldDB" id="A0A914YXK3"/>
<dbReference type="WBParaSite" id="PSU_v2.g2817.t1">
    <property type="protein sequence ID" value="PSU_v2.g2817.t1"/>
    <property type="gene ID" value="PSU_v2.g2817"/>
</dbReference>
<evidence type="ECO:0000313" key="2">
    <source>
        <dbReference type="Proteomes" id="UP000887577"/>
    </source>
</evidence>
<protein>
    <submittedName>
        <fullName evidence="3">Uncharacterized protein</fullName>
    </submittedName>
</protein>
<dbReference type="Proteomes" id="UP000887577">
    <property type="component" value="Unplaced"/>
</dbReference>
<keyword evidence="1" id="KW-0732">Signal</keyword>
<sequence length="239" mass="28132">MRFILIGIFLVINIVALIGSVQAHTSSYLHPELFGPKISIFGIENSMETELSLFRQRRANLYDKIKAFLASRQLRYNPFNKKLKEHPHKHHKHRREKYSFILRCPKLSKSYNTEKLGVEFSQNSGVVLRIISDGRKFGSMELTEYDFWRGINKKFNAIAYGPKPEKRYKFEFEEARGWFSMKIRKLQNTDLGDWKCLTKLRFKNGSIFEYESRKKAIFPNDSNNTLNDGITYSDAPLFR</sequence>
<reference evidence="3" key="1">
    <citation type="submission" date="2022-11" db="UniProtKB">
        <authorList>
            <consortium name="WormBaseParasite"/>
        </authorList>
    </citation>
    <scope>IDENTIFICATION</scope>
</reference>
<proteinExistence type="predicted"/>
<organism evidence="2 3">
    <name type="scientific">Panagrolaimus superbus</name>
    <dbReference type="NCBI Taxonomy" id="310955"/>
    <lineage>
        <taxon>Eukaryota</taxon>
        <taxon>Metazoa</taxon>
        <taxon>Ecdysozoa</taxon>
        <taxon>Nematoda</taxon>
        <taxon>Chromadorea</taxon>
        <taxon>Rhabditida</taxon>
        <taxon>Tylenchina</taxon>
        <taxon>Panagrolaimomorpha</taxon>
        <taxon>Panagrolaimoidea</taxon>
        <taxon>Panagrolaimidae</taxon>
        <taxon>Panagrolaimus</taxon>
    </lineage>
</organism>
<feature type="chain" id="PRO_5038101682" evidence="1">
    <location>
        <begin position="24"/>
        <end position="239"/>
    </location>
</feature>
<evidence type="ECO:0000313" key="3">
    <source>
        <dbReference type="WBParaSite" id="PSU_v2.g2817.t1"/>
    </source>
</evidence>